<evidence type="ECO:0000313" key="1">
    <source>
        <dbReference type="EMBL" id="KAJ2969183.1"/>
    </source>
</evidence>
<dbReference type="EMBL" id="JANJQO010001802">
    <property type="protein sequence ID" value="KAJ2969183.1"/>
    <property type="molecule type" value="Genomic_DNA"/>
</dbReference>
<sequence>MSVDSSVNSSSDESKHGGVAETMMNRVIEDAVLYSKDQHGQGSEEDGMCTAGVLQRLRPDINEDMLRQALFRYALYKSYTYEGEGEAPQMWVMNSKKWKYQL</sequence>
<name>A0ACC1MSL4_9HYPO</name>
<protein>
    <submittedName>
        <fullName evidence="1">Uncharacterized protein</fullName>
    </submittedName>
</protein>
<keyword evidence="2" id="KW-1185">Reference proteome</keyword>
<evidence type="ECO:0000313" key="2">
    <source>
        <dbReference type="Proteomes" id="UP001143910"/>
    </source>
</evidence>
<accession>A0ACC1MSL4</accession>
<comment type="caution">
    <text evidence="1">The sequence shown here is derived from an EMBL/GenBank/DDBJ whole genome shotgun (WGS) entry which is preliminary data.</text>
</comment>
<gene>
    <name evidence="1" type="ORF">NQ176_g8804</name>
</gene>
<organism evidence="1 2">
    <name type="scientific">Zarea fungicola</name>
    <dbReference type="NCBI Taxonomy" id="93591"/>
    <lineage>
        <taxon>Eukaryota</taxon>
        <taxon>Fungi</taxon>
        <taxon>Dikarya</taxon>
        <taxon>Ascomycota</taxon>
        <taxon>Pezizomycotina</taxon>
        <taxon>Sordariomycetes</taxon>
        <taxon>Hypocreomycetidae</taxon>
        <taxon>Hypocreales</taxon>
        <taxon>Cordycipitaceae</taxon>
        <taxon>Zarea</taxon>
    </lineage>
</organism>
<proteinExistence type="predicted"/>
<reference evidence="1" key="1">
    <citation type="submission" date="2022-08" db="EMBL/GenBank/DDBJ databases">
        <title>Genome Sequence of Lecanicillium fungicola.</title>
        <authorList>
            <person name="Buettner E."/>
        </authorList>
    </citation>
    <scope>NUCLEOTIDE SEQUENCE</scope>
    <source>
        <strain evidence="1">Babe33</strain>
    </source>
</reference>
<dbReference type="Proteomes" id="UP001143910">
    <property type="component" value="Unassembled WGS sequence"/>
</dbReference>